<keyword evidence="1" id="KW-0812">Transmembrane</keyword>
<dbReference type="EMBL" id="JABAGV010000135">
    <property type="protein sequence ID" value="MBC2477878.1"/>
    <property type="molecule type" value="Genomic_DNA"/>
</dbReference>
<evidence type="ECO:0000256" key="1">
    <source>
        <dbReference type="SAM" id="Phobius"/>
    </source>
</evidence>
<comment type="caution">
    <text evidence="2">The sequence shown here is derived from an EMBL/GenBank/DDBJ whole genome shotgun (WGS) entry which is preliminary data.</text>
</comment>
<gene>
    <name evidence="2" type="ORF">HGI39_24985</name>
</gene>
<proteinExistence type="predicted"/>
<reference evidence="2" key="1">
    <citation type="submission" date="2020-04" db="EMBL/GenBank/DDBJ databases">
        <authorList>
            <person name="Brown S."/>
        </authorList>
    </citation>
    <scope>NUCLEOTIDE SEQUENCE</scope>
    <source>
        <strain evidence="2">DJ015</strain>
    </source>
</reference>
<name>A0AAW3WHN7_CLOBE</name>
<dbReference type="RefSeq" id="WP_171781472.1">
    <property type="nucleotide sequence ID" value="NZ_JABAGW010000133.1"/>
</dbReference>
<evidence type="ECO:0000313" key="2">
    <source>
        <dbReference type="EMBL" id="MBC2477878.1"/>
    </source>
</evidence>
<sequence length="91" mass="10520">MKSLTESQKAKISILIDKANDVLHQTESKLNTVLEVHSEKIKRESDNFIEDCNLKKKKLFRNVSLIQYLVFFDLAILPIVVAVIAYKIFIK</sequence>
<feature type="transmembrane region" description="Helical" evidence="1">
    <location>
        <begin position="65"/>
        <end position="89"/>
    </location>
</feature>
<accession>A0AAW3WHN7</accession>
<dbReference type="AlphaFoldDB" id="A0AAW3WHN7"/>
<organism evidence="2 3">
    <name type="scientific">Clostridium beijerinckii</name>
    <name type="common">Clostridium MP</name>
    <dbReference type="NCBI Taxonomy" id="1520"/>
    <lineage>
        <taxon>Bacteria</taxon>
        <taxon>Bacillati</taxon>
        <taxon>Bacillota</taxon>
        <taxon>Clostridia</taxon>
        <taxon>Eubacteriales</taxon>
        <taxon>Clostridiaceae</taxon>
        <taxon>Clostridium</taxon>
    </lineage>
</organism>
<evidence type="ECO:0000313" key="3">
    <source>
        <dbReference type="Proteomes" id="UP001194098"/>
    </source>
</evidence>
<keyword evidence="1" id="KW-1133">Transmembrane helix</keyword>
<protein>
    <submittedName>
        <fullName evidence="2">Uncharacterized protein</fullName>
    </submittedName>
</protein>
<reference evidence="2" key="2">
    <citation type="journal article" date="2022" name="Nat. Biotechnol.">
        <title>Carbon-negative production of acetone and isopropanol by gas fermentation at industrial pilot scale.</title>
        <authorList>
            <person name="Liew F.E."/>
            <person name="Nogle R."/>
            <person name="Abdalla T."/>
            <person name="Rasor B.J."/>
            <person name="Canter C."/>
            <person name="Jensen R.O."/>
            <person name="Wang L."/>
            <person name="Strutz J."/>
            <person name="Chirania P."/>
            <person name="De Tissera S."/>
            <person name="Mueller A.P."/>
            <person name="Ruan Z."/>
            <person name="Gao A."/>
            <person name="Tran L."/>
            <person name="Engle N.L."/>
            <person name="Bromley J.C."/>
            <person name="Daniell J."/>
            <person name="Conrado R."/>
            <person name="Tschaplinski T.J."/>
            <person name="Giannone R.J."/>
            <person name="Hettich R.L."/>
            <person name="Karim A.S."/>
            <person name="Simpson S.D."/>
            <person name="Brown S.D."/>
            <person name="Leang C."/>
            <person name="Jewett M.C."/>
            <person name="Kopke M."/>
        </authorList>
    </citation>
    <scope>NUCLEOTIDE SEQUENCE</scope>
    <source>
        <strain evidence="2">DJ015</strain>
    </source>
</reference>
<dbReference type="Proteomes" id="UP001194098">
    <property type="component" value="Unassembled WGS sequence"/>
</dbReference>
<keyword evidence="1" id="KW-0472">Membrane</keyword>